<feature type="region of interest" description="Disordered" evidence="1">
    <location>
        <begin position="148"/>
        <end position="171"/>
    </location>
</feature>
<proteinExistence type="predicted"/>
<evidence type="ECO:0000256" key="1">
    <source>
        <dbReference type="SAM" id="MobiDB-lite"/>
    </source>
</evidence>
<feature type="region of interest" description="Disordered" evidence="1">
    <location>
        <begin position="213"/>
        <end position="249"/>
    </location>
</feature>
<feature type="compositionally biased region" description="Low complexity" evidence="1">
    <location>
        <begin position="223"/>
        <end position="243"/>
    </location>
</feature>
<sequence length="408" mass="43273">MGTSSECKPALFSTSKNQKSANWGPARCGVVSQLKLAAARQRKSMASSNCQQQASQKRVPEHARFQQEAARIITNPITTPTAAGAASRRRSIIASAANGRSRARASFGPGTLAANFDCLALLFVVATSLLLVCGNISVLALAEDSSNSRVTVGDGSSRQQQQQQQQSAADTRAALEAELNSILQQQDLGHETNSRLLSEAIISRLMLGNLTDISNQEQGEPGSASDSLAAETAAAAADGSDASQTSPNGLDSLRLRRILSYLQNYELAQAGSTGSQAFSQYPVLPASQAATIKRASVKMSNYLRQQAQQQHAGQRQLTGYGRMNNFDFGLGKRPDSSVSSNILRFGDSASAGGHMAAVSGSGLGKRPSAHRYDFGLGKRVASPAYPRYDFGLGKRAPNRIRYDFGLGK</sequence>
<feature type="region of interest" description="Disordered" evidence="1">
    <location>
        <begin position="1"/>
        <end position="23"/>
    </location>
</feature>
<reference evidence="2" key="1">
    <citation type="submission" date="2018-10" db="EMBL/GenBank/DDBJ databases">
        <title>Transcriptome assembly of Aceria tosichella (Wheat curl mite) Type 2.</title>
        <authorList>
            <person name="Scully E.D."/>
            <person name="Geib S.M."/>
            <person name="Palmer N.A."/>
            <person name="Gupta A.K."/>
            <person name="Sarath G."/>
            <person name="Tatineni S."/>
        </authorList>
    </citation>
    <scope>NUCLEOTIDE SEQUENCE</scope>
    <source>
        <strain evidence="2">LincolnNE</strain>
    </source>
</reference>
<dbReference type="AlphaFoldDB" id="A0A6G1SEP1"/>
<dbReference type="EMBL" id="GGYP01004193">
    <property type="protein sequence ID" value="MDE48964.1"/>
    <property type="molecule type" value="Transcribed_RNA"/>
</dbReference>
<name>A0A6G1SEP1_9ACAR</name>
<feature type="compositionally biased region" description="Polar residues" evidence="1">
    <location>
        <begin position="148"/>
        <end position="158"/>
    </location>
</feature>
<accession>A0A6G1SEP1</accession>
<feature type="compositionally biased region" description="Polar residues" evidence="1">
    <location>
        <begin position="1"/>
        <end position="21"/>
    </location>
</feature>
<evidence type="ECO:0000313" key="2">
    <source>
        <dbReference type="EMBL" id="MDE48964.1"/>
    </source>
</evidence>
<gene>
    <name evidence="2" type="primary">ALLP</name>
    <name evidence="2" type="ORF">g.15020</name>
</gene>
<protein>
    <submittedName>
        <fullName evidence="2">Helicostatins</fullName>
    </submittedName>
</protein>
<organism evidence="2">
    <name type="scientific">Aceria tosichella</name>
    <name type="common">wheat curl mite</name>
    <dbReference type="NCBI Taxonomy" id="561515"/>
    <lineage>
        <taxon>Eukaryota</taxon>
        <taxon>Metazoa</taxon>
        <taxon>Ecdysozoa</taxon>
        <taxon>Arthropoda</taxon>
        <taxon>Chelicerata</taxon>
        <taxon>Arachnida</taxon>
        <taxon>Acari</taxon>
        <taxon>Acariformes</taxon>
        <taxon>Trombidiformes</taxon>
        <taxon>Prostigmata</taxon>
        <taxon>Eupodina</taxon>
        <taxon>Eriophyoidea</taxon>
        <taxon>Eriophyidae</taxon>
        <taxon>Eriophyinae</taxon>
        <taxon>Aceriini</taxon>
        <taxon>Aceria</taxon>
    </lineage>
</organism>